<proteinExistence type="predicted"/>
<evidence type="ECO:0000313" key="2">
    <source>
        <dbReference type="Proteomes" id="UP001162740"/>
    </source>
</evidence>
<sequence>MSRATPTATRAVTVGPLDVLHSRSRVTAAIGPVAVPEPDVVAARVRALIGSGPHTRFGLQPSSTTTRWIYDPRTTPEIVVADDPESAADLLVGTSFPAGDRRTRIVLAGDHILTDHNHGLGEVELTLRFHAVLLGVLDPTDPAVWRDTRRRCSGVGTAAARVFGSDPRRLWALRRLLGSAGVPEEPVAENRDEVPWTPSRAGAVATFEQDVFDRLRAWRDEHEPSVSMFSVTSTVLHRALTAEGIDPAPTISVPFDVRRYLPAGRTPLGNFVAGLDFPVGAYPSPRAIHDALGRAASTGRPVANLAVSSARTRVALRRGLTFAAPSTRPRSPRARILFSSLSKGPLVDRLPWLATDLPFYAAHNDPTGPEGITFTTSAFGSRVIVVASFHDTVFPADRIRAALQRAVADPLGLLATPNPQVRADVGFPGSARLPLR</sequence>
<dbReference type="Proteomes" id="UP001162740">
    <property type="component" value="Chromosome"/>
</dbReference>
<evidence type="ECO:0000313" key="1">
    <source>
        <dbReference type="EMBL" id="UZF46304.1"/>
    </source>
</evidence>
<dbReference type="RefSeq" id="WP_085468903.1">
    <property type="nucleotide sequence ID" value="NZ_CP083974.1"/>
</dbReference>
<organism evidence="1 2">
    <name type="scientific">Rhodococcus rhodochrous</name>
    <dbReference type="NCBI Taxonomy" id="1829"/>
    <lineage>
        <taxon>Bacteria</taxon>
        <taxon>Bacillati</taxon>
        <taxon>Actinomycetota</taxon>
        <taxon>Actinomycetes</taxon>
        <taxon>Mycobacteriales</taxon>
        <taxon>Nocardiaceae</taxon>
        <taxon>Rhodococcus</taxon>
    </lineage>
</organism>
<gene>
    <name evidence="1" type="ORF">KUM34_006405</name>
</gene>
<protein>
    <submittedName>
        <fullName evidence="1">Uncharacterized protein</fullName>
    </submittedName>
</protein>
<dbReference type="EMBL" id="CP083974">
    <property type="protein sequence ID" value="UZF46304.1"/>
    <property type="molecule type" value="Genomic_DNA"/>
</dbReference>
<dbReference type="AlphaFoldDB" id="A0AA46WZ25"/>
<reference evidence="1 2" key="1">
    <citation type="journal article" date="2021" name="Front. Microbiol.">
        <title>Bacterial Transformation of Aromatic Monomers in Softwood Black Liquor.</title>
        <authorList>
            <person name="Navas L.E."/>
            <person name="Dexter G."/>
            <person name="Liu J."/>
            <person name="Levy-Booth D."/>
            <person name="Cho M."/>
            <person name="Jang S.K."/>
            <person name="Mansfield S.D."/>
            <person name="Renneckar S."/>
            <person name="Mohn W.W."/>
            <person name="Eltis L.D."/>
        </authorList>
    </citation>
    <scope>NUCLEOTIDE SEQUENCE [LARGE SCALE GENOMIC DNA]</scope>
    <source>
        <strain evidence="1 2">GD02</strain>
    </source>
</reference>
<name>A0AA46WZ25_RHORH</name>
<accession>A0AA46WZ25</accession>